<evidence type="ECO:0000256" key="13">
    <source>
        <dbReference type="SAM" id="SignalP"/>
    </source>
</evidence>
<dbReference type="Gene3D" id="1.10.533.10">
    <property type="entry name" value="Death Domain, Fas"/>
    <property type="match status" value="1"/>
</dbReference>
<feature type="signal peptide" evidence="13">
    <location>
        <begin position="1"/>
        <end position="25"/>
    </location>
</feature>
<keyword evidence="6" id="KW-0677">Repeat</keyword>
<dbReference type="Gene3D" id="2.10.50.10">
    <property type="entry name" value="Tumor Necrosis Factor Receptor, subunit A, domain 2"/>
    <property type="match status" value="3"/>
</dbReference>
<name>A0A151MUW2_ALLMI</name>
<dbReference type="STRING" id="8496.A0A151MUW2"/>
<dbReference type="PANTHER" id="PTHR46605">
    <property type="entry name" value="TUMOR NECROSIS FACTOR RECEPTOR"/>
    <property type="match status" value="1"/>
</dbReference>
<dbReference type="Gene3D" id="6.10.250.1780">
    <property type="match status" value="1"/>
</dbReference>
<feature type="disulfide bond" evidence="11">
    <location>
        <begin position="163"/>
        <end position="178"/>
    </location>
</feature>
<keyword evidence="2" id="KW-1003">Cell membrane</keyword>
<feature type="domain" description="TNFR-Cys" evidence="15">
    <location>
        <begin position="119"/>
        <end position="160"/>
    </location>
</feature>
<dbReference type="GO" id="GO:0007266">
    <property type="term" value="P:Rho protein signal transduction"/>
    <property type="evidence" value="ECO:0007669"/>
    <property type="project" value="TreeGrafter"/>
</dbReference>
<evidence type="ECO:0000256" key="4">
    <source>
        <dbReference type="ARBA" id="ARBA00022703"/>
    </source>
</evidence>
<dbReference type="Proteomes" id="UP000050525">
    <property type="component" value="Unassembled WGS sequence"/>
</dbReference>
<dbReference type="AlphaFoldDB" id="A0A151MUW2"/>
<evidence type="ECO:0000256" key="7">
    <source>
        <dbReference type="ARBA" id="ARBA00022989"/>
    </source>
</evidence>
<evidence type="ECO:0000256" key="11">
    <source>
        <dbReference type="PROSITE-ProRule" id="PRU00206"/>
    </source>
</evidence>
<dbReference type="PROSITE" id="PS50050">
    <property type="entry name" value="TNFR_NGFR_2"/>
    <property type="match status" value="3"/>
</dbReference>
<evidence type="ECO:0000256" key="3">
    <source>
        <dbReference type="ARBA" id="ARBA00022692"/>
    </source>
</evidence>
<dbReference type="Pfam" id="PF00020">
    <property type="entry name" value="TNFR_c6"/>
    <property type="match status" value="3"/>
</dbReference>
<keyword evidence="17" id="KW-1185">Reference proteome</keyword>
<dbReference type="InterPro" id="IPR034046">
    <property type="entry name" value="TNFRSF16_N"/>
</dbReference>
<evidence type="ECO:0000256" key="1">
    <source>
        <dbReference type="ARBA" id="ARBA00004162"/>
    </source>
</evidence>
<dbReference type="PANTHER" id="PTHR46605:SF1">
    <property type="entry name" value="DEATH DOMAIN-CONTAINING MEMBRANE PROTEIN NRADD"/>
    <property type="match status" value="1"/>
</dbReference>
<feature type="disulfide bond" evidence="11">
    <location>
        <begin position="185"/>
        <end position="203"/>
    </location>
</feature>
<dbReference type="GO" id="GO:0009986">
    <property type="term" value="C:cell surface"/>
    <property type="evidence" value="ECO:0007669"/>
    <property type="project" value="TreeGrafter"/>
</dbReference>
<keyword evidence="16" id="KW-0675">Receptor</keyword>
<keyword evidence="4" id="KW-0053">Apoptosis</keyword>
<evidence type="ECO:0000256" key="10">
    <source>
        <dbReference type="ARBA" id="ARBA00023180"/>
    </source>
</evidence>
<comment type="caution">
    <text evidence="16">The sequence shown here is derived from an EMBL/GenBank/DDBJ whole genome shotgun (WGS) entry which is preliminary data.</text>
</comment>
<keyword evidence="8 12" id="KW-0472">Membrane</keyword>
<sequence>MRLASSVASCFYLLLLLSGVLDTFAVPDRRLLGRRQVSGSQGCESKHHTSLGECCQVCGPGFGVSVPCGSADTQCEPCRANVTFSSVSSATEPCQPCSTCAEQAAELCTPTSDMVCASPCARGHYLQAGNGTGGQCLPCQVCPEGFGAVTPCGPAHDTVCSACPDGFYSEEKSSVMPCLPCQPQCNESKVMIRPCSPLSNTLCMDKDLQILKRGEGDPRKELPRMPPLPEDNSKNIIPVYCSILAAVVVGLLAYVAFKCWNTCKQKQQLAKARAGELGGSPEGEKLHSDSGVFLDTHSLQEHHQLNKAPKAEPRLYINLPPHKQEEVEQLLESPSHSKDWRYLASQLGYEDEDIDTFGRGEAPAHTLLSDWSAKEGATLEALCTALAGIERPDVVDNLTSPAEASSVV</sequence>
<comment type="caution">
    <text evidence="11">Lacks conserved residue(s) required for the propagation of feature annotation.</text>
</comment>
<feature type="chain" id="PRO_5007585474" evidence="13">
    <location>
        <begin position="26"/>
        <end position="408"/>
    </location>
</feature>
<feature type="transmembrane region" description="Helical" evidence="12">
    <location>
        <begin position="237"/>
        <end position="257"/>
    </location>
</feature>
<feature type="domain" description="TNFR-Cys" evidence="15">
    <location>
        <begin position="77"/>
        <end position="116"/>
    </location>
</feature>
<dbReference type="PROSITE" id="PS00652">
    <property type="entry name" value="TNFR_NGFR_1"/>
    <property type="match status" value="2"/>
</dbReference>
<dbReference type="GO" id="GO:0006915">
    <property type="term" value="P:apoptotic process"/>
    <property type="evidence" value="ECO:0007669"/>
    <property type="project" value="UniProtKB-KW"/>
</dbReference>
<evidence type="ECO:0000256" key="2">
    <source>
        <dbReference type="ARBA" id="ARBA00022475"/>
    </source>
</evidence>
<evidence type="ECO:0000259" key="15">
    <source>
        <dbReference type="PROSITE" id="PS50050"/>
    </source>
</evidence>
<dbReference type="Pfam" id="PF00531">
    <property type="entry name" value="Death"/>
    <property type="match status" value="1"/>
</dbReference>
<dbReference type="SUPFAM" id="SSF57586">
    <property type="entry name" value="TNF receptor-like"/>
    <property type="match status" value="2"/>
</dbReference>
<dbReference type="InterPro" id="IPR001368">
    <property type="entry name" value="TNFR/NGFR_Cys_rich_reg"/>
</dbReference>
<dbReference type="PRINTS" id="PR01966">
    <property type="entry name" value="TNFACTORR16"/>
</dbReference>
<feature type="repeat" description="TNFR-Cys" evidence="11">
    <location>
        <begin position="162"/>
        <end position="203"/>
    </location>
</feature>
<keyword evidence="5 13" id="KW-0732">Signal</keyword>
<evidence type="ECO:0000313" key="17">
    <source>
        <dbReference type="Proteomes" id="UP000050525"/>
    </source>
</evidence>
<keyword evidence="10" id="KW-0325">Glycoprotein</keyword>
<dbReference type="CDD" id="cd08311">
    <property type="entry name" value="Death_p75NR"/>
    <property type="match status" value="1"/>
</dbReference>
<feature type="domain" description="TNFR-Cys" evidence="15">
    <location>
        <begin position="162"/>
        <end position="203"/>
    </location>
</feature>
<dbReference type="GO" id="GO:0015026">
    <property type="term" value="F:coreceptor activity"/>
    <property type="evidence" value="ECO:0007669"/>
    <property type="project" value="TreeGrafter"/>
</dbReference>
<dbReference type="eggNOG" id="ENOG502QRGT">
    <property type="taxonomic scope" value="Eukaryota"/>
</dbReference>
<keyword evidence="7 12" id="KW-1133">Transmembrane helix</keyword>
<dbReference type="PROSITE" id="PS50017">
    <property type="entry name" value="DEATH_DOMAIN"/>
    <property type="match status" value="1"/>
</dbReference>
<evidence type="ECO:0000256" key="9">
    <source>
        <dbReference type="ARBA" id="ARBA00023157"/>
    </source>
</evidence>
<feature type="disulfide bond" evidence="11">
    <location>
        <begin position="139"/>
        <end position="152"/>
    </location>
</feature>
<dbReference type="InterPro" id="IPR022325">
    <property type="entry name" value="TNFR_16"/>
</dbReference>
<keyword evidence="3 12" id="KW-0812">Transmembrane</keyword>
<evidence type="ECO:0000259" key="14">
    <source>
        <dbReference type="PROSITE" id="PS50017"/>
    </source>
</evidence>
<dbReference type="CDD" id="cd13416">
    <property type="entry name" value="TNFRSF16"/>
    <property type="match status" value="1"/>
</dbReference>
<gene>
    <name evidence="16" type="primary">NRADD</name>
    <name evidence="16" type="ORF">Y1Q_0014243</name>
</gene>
<dbReference type="Pfam" id="PF18422">
    <property type="entry name" value="TNFR_16_TM"/>
    <property type="match status" value="1"/>
</dbReference>
<dbReference type="GO" id="GO:0048406">
    <property type="term" value="F:nerve growth factor binding"/>
    <property type="evidence" value="ECO:0007669"/>
    <property type="project" value="TreeGrafter"/>
</dbReference>
<protein>
    <submittedName>
        <fullName evidence="16">Tumor necrosis factor receptor superfamily member 16</fullName>
    </submittedName>
</protein>
<dbReference type="SUPFAM" id="SSF47986">
    <property type="entry name" value="DEATH domain"/>
    <property type="match status" value="1"/>
</dbReference>
<evidence type="ECO:0000256" key="5">
    <source>
        <dbReference type="ARBA" id="ARBA00022729"/>
    </source>
</evidence>
<evidence type="ECO:0000256" key="8">
    <source>
        <dbReference type="ARBA" id="ARBA00023136"/>
    </source>
</evidence>
<evidence type="ECO:0000313" key="16">
    <source>
        <dbReference type="EMBL" id="KYO28267.1"/>
    </source>
</evidence>
<feature type="repeat" description="TNFR-Cys" evidence="11">
    <location>
        <begin position="77"/>
        <end position="116"/>
    </location>
</feature>
<dbReference type="GO" id="GO:0005035">
    <property type="term" value="F:death receptor activity"/>
    <property type="evidence" value="ECO:0007669"/>
    <property type="project" value="TreeGrafter"/>
</dbReference>
<dbReference type="GO" id="GO:0005886">
    <property type="term" value="C:plasma membrane"/>
    <property type="evidence" value="ECO:0007669"/>
    <property type="project" value="UniProtKB-SubCell"/>
</dbReference>
<dbReference type="InterPro" id="IPR052302">
    <property type="entry name" value="Neurotrophin_rcpt-DD"/>
</dbReference>
<evidence type="ECO:0000256" key="12">
    <source>
        <dbReference type="SAM" id="Phobius"/>
    </source>
</evidence>
<accession>A0A151MUW2</accession>
<feature type="disulfide bond" evidence="11">
    <location>
        <begin position="142"/>
        <end position="160"/>
    </location>
</feature>
<dbReference type="EMBL" id="AKHW03004934">
    <property type="protein sequence ID" value="KYO28267.1"/>
    <property type="molecule type" value="Genomic_DNA"/>
</dbReference>
<keyword evidence="9 11" id="KW-1015">Disulfide bond</keyword>
<dbReference type="SMART" id="SM00208">
    <property type="entry name" value="TNFR"/>
    <property type="match status" value="4"/>
</dbReference>
<dbReference type="InterPro" id="IPR000488">
    <property type="entry name" value="Death_dom"/>
</dbReference>
<dbReference type="InterPro" id="IPR011029">
    <property type="entry name" value="DEATH-like_dom_sf"/>
</dbReference>
<organism evidence="16 17">
    <name type="scientific">Alligator mississippiensis</name>
    <name type="common">American alligator</name>
    <dbReference type="NCBI Taxonomy" id="8496"/>
    <lineage>
        <taxon>Eukaryota</taxon>
        <taxon>Metazoa</taxon>
        <taxon>Chordata</taxon>
        <taxon>Craniata</taxon>
        <taxon>Vertebrata</taxon>
        <taxon>Euteleostomi</taxon>
        <taxon>Archelosauria</taxon>
        <taxon>Archosauria</taxon>
        <taxon>Crocodylia</taxon>
        <taxon>Alligatoridae</taxon>
        <taxon>Alligatorinae</taxon>
        <taxon>Alligator</taxon>
    </lineage>
</organism>
<feature type="domain" description="Death" evidence="14">
    <location>
        <begin position="339"/>
        <end position="402"/>
    </location>
</feature>
<comment type="subcellular location">
    <subcellularLocation>
        <location evidence="1">Cell membrane</location>
        <topology evidence="1">Single-pass membrane protein</topology>
    </subcellularLocation>
</comment>
<dbReference type="SMART" id="SM00005">
    <property type="entry name" value="DEATH"/>
    <property type="match status" value="1"/>
</dbReference>
<proteinExistence type="predicted"/>
<evidence type="ECO:0000256" key="6">
    <source>
        <dbReference type="ARBA" id="ARBA00022737"/>
    </source>
</evidence>
<dbReference type="InterPro" id="IPR041448">
    <property type="entry name" value="TNFR16_TM"/>
</dbReference>
<feature type="repeat" description="TNFR-Cys" evidence="11">
    <location>
        <begin position="119"/>
        <end position="160"/>
    </location>
</feature>
<reference evidence="16 17" key="1">
    <citation type="journal article" date="2012" name="Genome Biol.">
        <title>Sequencing three crocodilian genomes to illuminate the evolution of archosaurs and amniotes.</title>
        <authorList>
            <person name="St John J.A."/>
            <person name="Braun E.L."/>
            <person name="Isberg S.R."/>
            <person name="Miles L.G."/>
            <person name="Chong A.Y."/>
            <person name="Gongora J."/>
            <person name="Dalzell P."/>
            <person name="Moran C."/>
            <person name="Bed'hom B."/>
            <person name="Abzhanov A."/>
            <person name="Burgess S.C."/>
            <person name="Cooksey A.M."/>
            <person name="Castoe T.A."/>
            <person name="Crawford N.G."/>
            <person name="Densmore L.D."/>
            <person name="Drew J.C."/>
            <person name="Edwards S.V."/>
            <person name="Faircloth B.C."/>
            <person name="Fujita M.K."/>
            <person name="Greenwold M.J."/>
            <person name="Hoffmann F.G."/>
            <person name="Howard J.M."/>
            <person name="Iguchi T."/>
            <person name="Janes D.E."/>
            <person name="Khan S.Y."/>
            <person name="Kohno S."/>
            <person name="de Koning A.J."/>
            <person name="Lance S.L."/>
            <person name="McCarthy F.M."/>
            <person name="McCormack J.E."/>
            <person name="Merchant M.E."/>
            <person name="Peterson D.G."/>
            <person name="Pollock D.D."/>
            <person name="Pourmand N."/>
            <person name="Raney B.J."/>
            <person name="Roessler K.A."/>
            <person name="Sanford J.R."/>
            <person name="Sawyer R.H."/>
            <person name="Schmidt C.J."/>
            <person name="Triplett E.W."/>
            <person name="Tuberville T.D."/>
            <person name="Venegas-Anaya M."/>
            <person name="Howard J.T."/>
            <person name="Jarvis E.D."/>
            <person name="Guillette L.J.Jr."/>
            <person name="Glenn T.C."/>
            <person name="Green R.E."/>
            <person name="Ray D.A."/>
        </authorList>
    </citation>
    <scope>NUCLEOTIDE SEQUENCE [LARGE SCALE GENOMIC DNA]</scope>
    <source>
        <strain evidence="16">KSC_2009_1</strain>
    </source>
</reference>